<keyword evidence="2" id="KW-1185">Reference proteome</keyword>
<organism evidence="1 2">
    <name type="scientific">Paracoccus litorisediminis</name>
    <dbReference type="NCBI Taxonomy" id="2006130"/>
    <lineage>
        <taxon>Bacteria</taxon>
        <taxon>Pseudomonadati</taxon>
        <taxon>Pseudomonadota</taxon>
        <taxon>Alphaproteobacteria</taxon>
        <taxon>Rhodobacterales</taxon>
        <taxon>Paracoccaceae</taxon>
        <taxon>Paracoccus</taxon>
    </lineage>
</organism>
<evidence type="ECO:0000313" key="1">
    <source>
        <dbReference type="EMBL" id="MTH60442.1"/>
    </source>
</evidence>
<dbReference type="NCBIfam" id="TIGR02156">
    <property type="entry name" value="PA_CoA_Oxy1"/>
    <property type="match status" value="1"/>
</dbReference>
<dbReference type="RefSeq" id="WP_155040388.1">
    <property type="nucleotide sequence ID" value="NZ_JBHGCD010000011.1"/>
</dbReference>
<comment type="caution">
    <text evidence="1">The sequence shown here is derived from an EMBL/GenBank/DDBJ whole genome shotgun (WGS) entry which is preliminary data.</text>
</comment>
<dbReference type="InterPro" id="IPR052703">
    <property type="entry name" value="Aromatic_CoA_ox/epox"/>
</dbReference>
<dbReference type="FunFam" id="1.20.1260.10:FF:000010">
    <property type="entry name" value="1,2-phenylacetyl-CoA epoxidase subunit A"/>
    <property type="match status" value="1"/>
</dbReference>
<dbReference type="AlphaFoldDB" id="A0A844HSB1"/>
<keyword evidence="1" id="KW-0560">Oxidoreductase</keyword>
<dbReference type="InterPro" id="IPR012347">
    <property type="entry name" value="Ferritin-like"/>
</dbReference>
<sequence>MYAQLVKSEGSKTREEMTPQEIAFQERIDRGERIEPKEWMPEGYRKTLIRQMGQHAHSEIVGQLPEGNWITRAPTLDRKAILLAKVQDEAGHGLYLYSAAETLGISRDELLEQLHNGKMKYSSIFNYPTLTWADIGAVGWLVDGAAIMNQVPLQRTSYGPYARAMVRICKEESFHQRQGYDIMMKMASGTAEQKAMAQDALNRFWYPALMMFGPSDKDSVHSAQSMAWKIKINTNDELRQKFVDQTVPQAKYLGLTVPDENLKWNEEKGGHDFSEPDWNEFFAVIAGNGPCNEERLGARVKAWDDGAWFRDGLMAHAEKAATRRHAAE</sequence>
<dbReference type="InterPro" id="IPR009078">
    <property type="entry name" value="Ferritin-like_SF"/>
</dbReference>
<evidence type="ECO:0000313" key="2">
    <source>
        <dbReference type="Proteomes" id="UP000449846"/>
    </source>
</evidence>
<dbReference type="InterPro" id="IPR011881">
    <property type="entry name" value="PaaA"/>
</dbReference>
<proteinExistence type="predicted"/>
<dbReference type="PANTHER" id="PTHR30458">
    <property type="entry name" value="PHENYLACETIC ACID DEGRADATION PROTEIN PAA"/>
    <property type="match status" value="1"/>
</dbReference>
<dbReference type="Pfam" id="PF05138">
    <property type="entry name" value="PaaA_PaaC"/>
    <property type="match status" value="1"/>
</dbReference>
<dbReference type="InterPro" id="IPR007814">
    <property type="entry name" value="PaaA_PaaC"/>
</dbReference>
<protein>
    <submittedName>
        <fullName evidence="1">1,2-phenylacetyl-CoA epoxidase subunit A</fullName>
        <ecNumber evidence="1">1.14.13.149</ecNumber>
    </submittedName>
</protein>
<dbReference type="SUPFAM" id="SSF47240">
    <property type="entry name" value="Ferritin-like"/>
    <property type="match status" value="1"/>
</dbReference>
<gene>
    <name evidence="1" type="primary">paaA</name>
    <name evidence="1" type="ORF">GL300_14595</name>
</gene>
<dbReference type="GO" id="GO:0005829">
    <property type="term" value="C:cytosol"/>
    <property type="evidence" value="ECO:0007669"/>
    <property type="project" value="TreeGrafter"/>
</dbReference>
<dbReference type="GO" id="GO:0097266">
    <property type="term" value="F:phenylacetyl-CoA 1,2-epoxidase activity"/>
    <property type="evidence" value="ECO:0007669"/>
    <property type="project" value="UniProtKB-EC"/>
</dbReference>
<dbReference type="EC" id="1.14.13.149" evidence="1"/>
<dbReference type="Gene3D" id="1.20.1260.10">
    <property type="match status" value="1"/>
</dbReference>
<dbReference type="PANTHER" id="PTHR30458:SF2">
    <property type="entry name" value="1,2-PHENYLACETYL-COA EPOXIDASE, SUBUNIT A"/>
    <property type="match status" value="1"/>
</dbReference>
<dbReference type="EMBL" id="WMIG01000008">
    <property type="protein sequence ID" value="MTH60442.1"/>
    <property type="molecule type" value="Genomic_DNA"/>
</dbReference>
<accession>A0A844HSB1</accession>
<name>A0A844HSB1_9RHOB</name>
<dbReference type="Proteomes" id="UP000449846">
    <property type="component" value="Unassembled WGS sequence"/>
</dbReference>
<dbReference type="OrthoDB" id="5292502at2"/>
<dbReference type="GO" id="GO:0010124">
    <property type="term" value="P:phenylacetate catabolic process"/>
    <property type="evidence" value="ECO:0007669"/>
    <property type="project" value="InterPro"/>
</dbReference>
<reference evidence="1 2" key="1">
    <citation type="submission" date="2019-11" db="EMBL/GenBank/DDBJ databases">
        <authorList>
            <person name="Dong K."/>
        </authorList>
    </citation>
    <scope>NUCLEOTIDE SEQUENCE [LARGE SCALE GENOMIC DNA]</scope>
    <source>
        <strain evidence="1 2">NBRC 112902</strain>
    </source>
</reference>